<dbReference type="Gene3D" id="3.20.20.80">
    <property type="entry name" value="Glycosidases"/>
    <property type="match status" value="1"/>
</dbReference>
<dbReference type="AlphaFoldDB" id="A0A120A313"/>
<dbReference type="Proteomes" id="UP000056419">
    <property type="component" value="Unassembled WGS sequence"/>
</dbReference>
<comment type="caution">
    <text evidence="2">The sequence shown here is derived from an EMBL/GenBank/DDBJ whole genome shotgun (WGS) entry which is preliminary data.</text>
</comment>
<dbReference type="GO" id="GO:0005975">
    <property type="term" value="P:carbohydrate metabolic process"/>
    <property type="evidence" value="ECO:0007669"/>
    <property type="project" value="InterPro"/>
</dbReference>
<dbReference type="SUPFAM" id="SSF51011">
    <property type="entry name" value="Glycosyl hydrolase domain"/>
    <property type="match status" value="1"/>
</dbReference>
<dbReference type="SUPFAM" id="SSF51445">
    <property type="entry name" value="(Trans)glycosidases"/>
    <property type="match status" value="1"/>
</dbReference>
<name>A0A120A313_BACSE</name>
<evidence type="ECO:0000259" key="1">
    <source>
        <dbReference type="SMART" id="SM00642"/>
    </source>
</evidence>
<sequence length="439" mass="50513">MRMRNILFLIALLPLYCACGRIQHTNAYPSLAPEDVVMYQVNPRVFAPNSSFNAVGEYLDSICRLGVNVVWFMPINEVGRESSVNSPYCVKDYKSVNPEFGTLDEFKGLVDACHKKGLHVIIDWVANHTSWDNAWIHNKEWYMQDEEGNIVSPANTGWKDVADLNFDNKEMRLAMIDAMKFWVDSVGVDGFRCDAADFVPFDFWKQAVDSLRAIPHHPLLLLAEGKRKDHFTAGFDMNYAWDFLEGVRDVFVKDSCVTTLLDIAHSEYDTIPAGKVKLRFITNHDEMVKMSPVREFGSERGAMAAFVLSSYLQGGALIYSSQEVAFPGRVDFFHYCHIDWNANNAIRTEYEILMKLYNDYPAIRKGELKIYPDCDVAVFQKGTDRNRFLVLVNVRNAVRNFFLPEEWKGHECMDVYKDTLVALEDTLRLAPYEYRILKY</sequence>
<dbReference type="STRING" id="46506.AA415_01184"/>
<dbReference type="PATRIC" id="fig|46506.5.peg.1264"/>
<dbReference type="RefSeq" id="WP_240058412.1">
    <property type="nucleotide sequence ID" value="NZ_JAHMFJ010000037.1"/>
</dbReference>
<dbReference type="Gene3D" id="2.60.40.1180">
    <property type="entry name" value="Golgi alpha-mannosidase II"/>
    <property type="match status" value="1"/>
</dbReference>
<evidence type="ECO:0000313" key="3">
    <source>
        <dbReference type="Proteomes" id="UP000056419"/>
    </source>
</evidence>
<keyword evidence="2" id="KW-0326">Glycosidase</keyword>
<dbReference type="Pfam" id="PF00128">
    <property type="entry name" value="Alpha-amylase"/>
    <property type="match status" value="1"/>
</dbReference>
<reference evidence="2 3" key="1">
    <citation type="journal article" date="2016" name="BMC Genomics">
        <title>Type VI secretion systems of human gut Bacteroidales segregate into three genetic architectures, two of which are contained on mobile genetic elements.</title>
        <authorList>
            <person name="Coyne M.J."/>
            <person name="Roelofs K.G."/>
            <person name="Comstock L.E."/>
        </authorList>
    </citation>
    <scope>NUCLEOTIDE SEQUENCE [LARGE SCALE GENOMIC DNA]</scope>
    <source>
        <strain evidence="2 3">CL09T03C01</strain>
    </source>
</reference>
<keyword evidence="3" id="KW-1185">Reference proteome</keyword>
<dbReference type="SMART" id="SM00642">
    <property type="entry name" value="Aamy"/>
    <property type="match status" value="1"/>
</dbReference>
<dbReference type="PANTHER" id="PTHR47786:SF2">
    <property type="entry name" value="GLYCOSYL HYDROLASE FAMILY 13 CATALYTIC DOMAIN-CONTAINING PROTEIN"/>
    <property type="match status" value="1"/>
</dbReference>
<evidence type="ECO:0000313" key="2">
    <source>
        <dbReference type="EMBL" id="KWR56114.1"/>
    </source>
</evidence>
<dbReference type="GO" id="GO:0047798">
    <property type="term" value="F:cyclomaltodextrinase activity"/>
    <property type="evidence" value="ECO:0007669"/>
    <property type="project" value="UniProtKB-EC"/>
</dbReference>
<organism evidence="2 3">
    <name type="scientific">Bacteroides stercoris</name>
    <dbReference type="NCBI Taxonomy" id="46506"/>
    <lineage>
        <taxon>Bacteria</taxon>
        <taxon>Pseudomonadati</taxon>
        <taxon>Bacteroidota</taxon>
        <taxon>Bacteroidia</taxon>
        <taxon>Bacteroidales</taxon>
        <taxon>Bacteroidaceae</taxon>
        <taxon>Bacteroides</taxon>
    </lineage>
</organism>
<keyword evidence="2" id="KW-0378">Hydrolase</keyword>
<protein>
    <submittedName>
        <fullName evidence="2">Cyclomaltodextrinase</fullName>
        <ecNumber evidence="2">3.2.1.54</ecNumber>
    </submittedName>
</protein>
<dbReference type="InterPro" id="IPR006047">
    <property type="entry name" value="GH13_cat_dom"/>
</dbReference>
<dbReference type="EC" id="3.2.1.54" evidence="2"/>
<accession>A0A120A313</accession>
<dbReference type="EMBL" id="LRGC01000004">
    <property type="protein sequence ID" value="KWR56114.1"/>
    <property type="molecule type" value="Genomic_DNA"/>
</dbReference>
<dbReference type="CDD" id="cd11313">
    <property type="entry name" value="AmyAc_arch_bac_AmyA"/>
    <property type="match status" value="1"/>
</dbReference>
<dbReference type="InterPro" id="IPR013780">
    <property type="entry name" value="Glyco_hydro_b"/>
</dbReference>
<gene>
    <name evidence="2" type="ORF">AA415_01184</name>
</gene>
<dbReference type="InterPro" id="IPR017853">
    <property type="entry name" value="GH"/>
</dbReference>
<dbReference type="PANTHER" id="PTHR47786">
    <property type="entry name" value="ALPHA-1,4-GLUCAN:MALTOSE-1-PHOSPHATE MALTOSYLTRANSFERASE"/>
    <property type="match status" value="1"/>
</dbReference>
<proteinExistence type="predicted"/>
<feature type="domain" description="Glycosyl hydrolase family 13 catalytic" evidence="1">
    <location>
        <begin position="40"/>
        <end position="364"/>
    </location>
</feature>